<dbReference type="InterPro" id="IPR025361">
    <property type="entry name" value="DUF4265"/>
</dbReference>
<dbReference type="RefSeq" id="WP_369744468.1">
    <property type="nucleotide sequence ID" value="NZ_CP165735.1"/>
</dbReference>
<name>A0AB39YK96_9MICC</name>
<protein>
    <submittedName>
        <fullName evidence="1">DUF4265 domain-containing protein</fullName>
    </submittedName>
</protein>
<dbReference type="EMBL" id="CP165735">
    <property type="protein sequence ID" value="XDV69638.1"/>
    <property type="molecule type" value="Genomic_DNA"/>
</dbReference>
<reference evidence="1" key="1">
    <citation type="submission" date="2024-07" db="EMBL/GenBank/DDBJ databases">
        <authorList>
            <person name="Li J."/>
            <person name="Wei H."/>
            <person name="Ma J."/>
        </authorList>
    </citation>
    <scope>NUCLEOTIDE SEQUENCE</scope>
    <source>
        <strain evidence="1">AMU7</strain>
    </source>
</reference>
<organism evidence="1">
    <name type="scientific">Paenarthrobacter sp. AMU7</name>
    <dbReference type="NCBI Taxonomy" id="3162492"/>
    <lineage>
        <taxon>Bacteria</taxon>
        <taxon>Bacillati</taxon>
        <taxon>Actinomycetota</taxon>
        <taxon>Actinomycetes</taxon>
        <taxon>Micrococcales</taxon>
        <taxon>Micrococcaceae</taxon>
        <taxon>Paenarthrobacter</taxon>
    </lineage>
</organism>
<proteinExistence type="predicted"/>
<gene>
    <name evidence="1" type="ORF">ABQM86_11595</name>
</gene>
<sequence>MTDYRQHPSVVAHWHDGAFQPLPEALDAPDTIWFALPPEPDTEQMWEGLRGRVEADGTATVLAVPAFLYDINFGDRVEVMRSAEDAVVATGLNHDASNFTFRIMLKTDAPDAWQPLATELAQLGCILDVMSPRFFAVSCNEALSQVVADKLFTLQNNDELHYETGRTKLPEPKQA</sequence>
<evidence type="ECO:0000313" key="1">
    <source>
        <dbReference type="EMBL" id="XDV69638.1"/>
    </source>
</evidence>
<accession>A0AB39YK96</accession>
<dbReference type="Pfam" id="PF14085">
    <property type="entry name" value="DUF4265"/>
    <property type="match status" value="1"/>
</dbReference>
<dbReference type="AlphaFoldDB" id="A0AB39YK96"/>